<dbReference type="SUPFAM" id="SSF109998">
    <property type="entry name" value="Triger factor/SurA peptide-binding domain-like"/>
    <property type="match status" value="1"/>
</dbReference>
<evidence type="ECO:0000259" key="6">
    <source>
        <dbReference type="PROSITE" id="PS50198"/>
    </source>
</evidence>
<evidence type="ECO:0000256" key="2">
    <source>
        <dbReference type="ARBA" id="ARBA00007656"/>
    </source>
</evidence>
<keyword evidence="8" id="KW-1185">Reference proteome</keyword>
<protein>
    <recommendedName>
        <fullName evidence="3">peptidylprolyl isomerase</fullName>
        <ecNumber evidence="3">5.2.1.8</ecNumber>
    </recommendedName>
</protein>
<comment type="catalytic activity">
    <reaction evidence="1">
        <text>[protein]-peptidylproline (omega=180) = [protein]-peptidylproline (omega=0)</text>
        <dbReference type="Rhea" id="RHEA:16237"/>
        <dbReference type="Rhea" id="RHEA-COMP:10747"/>
        <dbReference type="Rhea" id="RHEA-COMP:10748"/>
        <dbReference type="ChEBI" id="CHEBI:83833"/>
        <dbReference type="ChEBI" id="CHEBI:83834"/>
        <dbReference type="EC" id="5.2.1.8"/>
    </reaction>
</comment>
<dbReference type="InterPro" id="IPR023058">
    <property type="entry name" value="PPIase_PpiC_CS"/>
</dbReference>
<dbReference type="PANTHER" id="PTHR47245">
    <property type="entry name" value="PEPTIDYLPROLYL ISOMERASE"/>
    <property type="match status" value="1"/>
</dbReference>
<dbReference type="GO" id="GO:0003755">
    <property type="term" value="F:peptidyl-prolyl cis-trans isomerase activity"/>
    <property type="evidence" value="ECO:0007669"/>
    <property type="project" value="UniProtKB-KW"/>
</dbReference>
<evidence type="ECO:0000313" key="7">
    <source>
        <dbReference type="EMBL" id="ACS84319.1"/>
    </source>
</evidence>
<comment type="similarity">
    <text evidence="2">Belongs to the PpiC/parvulin rotamase family.</text>
</comment>
<dbReference type="InterPro" id="IPR046357">
    <property type="entry name" value="PPIase_dom_sf"/>
</dbReference>
<dbReference type="InterPro" id="IPR014282">
    <property type="entry name" value="Nitrogen_fix_NifM"/>
</dbReference>
<dbReference type="EMBL" id="CP001654">
    <property type="protein sequence ID" value="ACS84319.1"/>
    <property type="molecule type" value="Genomic_DNA"/>
</dbReference>
<name>C6C8U8_MUSP7</name>
<dbReference type="EC" id="5.2.1.8" evidence="3"/>
<dbReference type="eggNOG" id="COG0760">
    <property type="taxonomic scope" value="Bacteria"/>
</dbReference>
<dbReference type="Pfam" id="PF00639">
    <property type="entry name" value="Rotamase"/>
    <property type="match status" value="1"/>
</dbReference>
<dbReference type="PROSITE" id="PS01096">
    <property type="entry name" value="PPIC_PPIASE_1"/>
    <property type="match status" value="1"/>
</dbReference>
<dbReference type="NCBIfam" id="TIGR02933">
    <property type="entry name" value="nifM_nitrog"/>
    <property type="match status" value="1"/>
</dbReference>
<keyword evidence="5" id="KW-0413">Isomerase</keyword>
<evidence type="ECO:0000256" key="1">
    <source>
        <dbReference type="ARBA" id="ARBA00000971"/>
    </source>
</evidence>
<gene>
    <name evidence="7" type="ordered locus">Dd703_0508</name>
</gene>
<dbReference type="InterPro" id="IPR000297">
    <property type="entry name" value="PPIase_PpiC"/>
</dbReference>
<dbReference type="PANTHER" id="PTHR47245:SF2">
    <property type="entry name" value="PEPTIDYL-PROLYL CIS-TRANS ISOMERASE HP_0175-RELATED"/>
    <property type="match status" value="1"/>
</dbReference>
<dbReference type="RefSeq" id="WP_012764138.1">
    <property type="nucleotide sequence ID" value="NC_012880.1"/>
</dbReference>
<reference evidence="7" key="1">
    <citation type="submission" date="2009-06" db="EMBL/GenBank/DDBJ databases">
        <title>Complete sequence of Dickeya dadantii Ech703.</title>
        <authorList>
            <consortium name="US DOE Joint Genome Institute"/>
            <person name="Lucas S."/>
            <person name="Copeland A."/>
            <person name="Lapidus A."/>
            <person name="Glavina del Rio T."/>
            <person name="Dalin E."/>
            <person name="Tice H."/>
            <person name="Bruce D."/>
            <person name="Goodwin L."/>
            <person name="Pitluck S."/>
            <person name="Chertkov O."/>
            <person name="Brettin T."/>
            <person name="Detter J.C."/>
            <person name="Han C."/>
            <person name="Larimer F."/>
            <person name="Land M."/>
            <person name="Hauser L."/>
            <person name="Kyrpides N."/>
            <person name="Mikhailova N."/>
            <person name="Balakrishnan V."/>
            <person name="Glasner J."/>
            <person name="Perna N.T."/>
        </authorList>
    </citation>
    <scope>NUCLEOTIDE SEQUENCE [LARGE SCALE GENOMIC DNA]</scope>
    <source>
        <strain evidence="7">Ech703</strain>
    </source>
</reference>
<dbReference type="Proteomes" id="UP000002734">
    <property type="component" value="Chromosome"/>
</dbReference>
<sequence length="279" mass="31912">MMAASAWRRFSRFRLAQARFHCVPDALPPQHQDDFQRQLARQCRLEQAVVEAALCQSLTVTDDVLQLIEQQLAEPLAQAGFAPEERQAVIRHHALMELQLTWVAAQAAAPTGQDVALWYRQHADRFLRPEQRLTHHLLLTAEDERTAALVRAQIRGFHRTLCREPAQFERLARRYSHCPSALEGGLLGWVSRGLLFSELEQSLFMLREGQVSEPVETEIGWHLLWCEAIRPEAPLPESEALPKVSDYLLRQRQRQQQRQWLATLLADESPVGGETPAPE</sequence>
<accession>C6C8U8</accession>
<proteinExistence type="inferred from homology"/>
<dbReference type="SUPFAM" id="SSF54534">
    <property type="entry name" value="FKBP-like"/>
    <property type="match status" value="1"/>
</dbReference>
<keyword evidence="4 5" id="KW-0697">Rotamase</keyword>
<feature type="domain" description="PpiC" evidence="6">
    <location>
        <begin position="129"/>
        <end position="228"/>
    </location>
</feature>
<dbReference type="HOGENOM" id="CLU_034646_5_3_6"/>
<dbReference type="InterPro" id="IPR050245">
    <property type="entry name" value="PrsA_foldase"/>
</dbReference>
<dbReference type="Gene3D" id="3.10.50.40">
    <property type="match status" value="1"/>
</dbReference>
<dbReference type="KEGG" id="dda:Dd703_0508"/>
<dbReference type="AlphaFoldDB" id="C6C8U8"/>
<evidence type="ECO:0000256" key="4">
    <source>
        <dbReference type="ARBA" id="ARBA00023110"/>
    </source>
</evidence>
<organism evidence="7 8">
    <name type="scientific">Musicola paradisiaca (strain Ech703)</name>
    <name type="common">Dickeya paradisiaca</name>
    <name type="synonym">Dickeya dadantii</name>
    <dbReference type="NCBI Taxonomy" id="579405"/>
    <lineage>
        <taxon>Bacteria</taxon>
        <taxon>Pseudomonadati</taxon>
        <taxon>Pseudomonadota</taxon>
        <taxon>Gammaproteobacteria</taxon>
        <taxon>Enterobacterales</taxon>
        <taxon>Pectobacteriaceae</taxon>
        <taxon>Musicola</taxon>
    </lineage>
</organism>
<dbReference type="InterPro" id="IPR027304">
    <property type="entry name" value="Trigger_fact/SurA_dom_sf"/>
</dbReference>
<evidence type="ECO:0000256" key="3">
    <source>
        <dbReference type="ARBA" id="ARBA00013194"/>
    </source>
</evidence>
<dbReference type="PROSITE" id="PS50198">
    <property type="entry name" value="PPIC_PPIASE_2"/>
    <property type="match status" value="1"/>
</dbReference>
<evidence type="ECO:0000256" key="5">
    <source>
        <dbReference type="PROSITE-ProRule" id="PRU00278"/>
    </source>
</evidence>
<dbReference type="STRING" id="579405.Dd703_0508"/>
<evidence type="ECO:0000313" key="8">
    <source>
        <dbReference type="Proteomes" id="UP000002734"/>
    </source>
</evidence>